<reference evidence="2 3" key="1">
    <citation type="submission" date="2023-04" db="EMBL/GenBank/DDBJ databases">
        <title>Genome Encyclopedia of Bacteria and Archaea VI: Functional Genomics of Type Strains.</title>
        <authorList>
            <person name="Whitman W."/>
        </authorList>
    </citation>
    <scope>NUCLEOTIDE SEQUENCE [LARGE SCALE GENOMIC DNA]</scope>
    <source>
        <strain evidence="2 3">SG_E_30_P1</strain>
    </source>
</reference>
<evidence type="ECO:0000313" key="3">
    <source>
        <dbReference type="Proteomes" id="UP001160142"/>
    </source>
</evidence>
<keyword evidence="3" id="KW-1185">Reference proteome</keyword>
<proteinExistence type="predicted"/>
<accession>A0ABT6KPT4</accession>
<organism evidence="2 3">
    <name type="scientific">Antiquaquibacter oligotrophicus</name>
    <dbReference type="NCBI Taxonomy" id="2880260"/>
    <lineage>
        <taxon>Bacteria</taxon>
        <taxon>Bacillati</taxon>
        <taxon>Actinomycetota</taxon>
        <taxon>Actinomycetes</taxon>
        <taxon>Micrococcales</taxon>
        <taxon>Microbacteriaceae</taxon>
        <taxon>Antiquaquibacter</taxon>
    </lineage>
</organism>
<comment type="caution">
    <text evidence="2">The sequence shown here is derived from an EMBL/GenBank/DDBJ whole genome shotgun (WGS) entry which is preliminary data.</text>
</comment>
<gene>
    <name evidence="2" type="ORF">M2152_001962</name>
</gene>
<protein>
    <submittedName>
        <fullName evidence="2">Uncharacterized protein</fullName>
    </submittedName>
</protein>
<name>A0ABT6KPT4_9MICO</name>
<sequence length="203" mass="21672">MTEKRGGMVQSMSPLFPYPRGSSVIRFALPSVALALLLAGCTPVPTEVEVTPEPTTAGAITCTDAAAEEVDLSGATWQHPRNSFYEGTEEDIPTEADLEHLLRADNALVVIYDQENLPAAAIEPLRDWIYMETAAVAIPSTDDPRAAIEVRYGGTVKLCDGVDTIQLAEFSATRPFGSVEEHDESGSGLEGIEPEVGPTTGPR</sequence>
<dbReference type="EMBL" id="JARXVQ010000001">
    <property type="protein sequence ID" value="MDH6181780.1"/>
    <property type="molecule type" value="Genomic_DNA"/>
</dbReference>
<feature type="region of interest" description="Disordered" evidence="1">
    <location>
        <begin position="176"/>
        <end position="203"/>
    </location>
</feature>
<evidence type="ECO:0000256" key="1">
    <source>
        <dbReference type="SAM" id="MobiDB-lite"/>
    </source>
</evidence>
<dbReference type="RefSeq" id="WP_322134083.1">
    <property type="nucleotide sequence ID" value="NZ_CP085036.1"/>
</dbReference>
<evidence type="ECO:0000313" key="2">
    <source>
        <dbReference type="EMBL" id="MDH6181780.1"/>
    </source>
</evidence>
<dbReference type="Proteomes" id="UP001160142">
    <property type="component" value="Unassembled WGS sequence"/>
</dbReference>